<organism evidence="2 3">
    <name type="scientific">Wuchereria bancrofti</name>
    <dbReference type="NCBI Taxonomy" id="6293"/>
    <lineage>
        <taxon>Eukaryota</taxon>
        <taxon>Metazoa</taxon>
        <taxon>Ecdysozoa</taxon>
        <taxon>Nematoda</taxon>
        <taxon>Chromadorea</taxon>
        <taxon>Rhabditida</taxon>
        <taxon>Spirurina</taxon>
        <taxon>Spiruromorpha</taxon>
        <taxon>Filarioidea</taxon>
        <taxon>Onchocercidae</taxon>
        <taxon>Wuchereria</taxon>
    </lineage>
</organism>
<dbReference type="EMBL" id="ADBV01023512">
    <property type="protein sequence ID" value="EJW70106.1"/>
    <property type="molecule type" value="Genomic_DNA"/>
</dbReference>
<comment type="caution">
    <text evidence="2">The sequence shown here is derived from an EMBL/GenBank/DDBJ whole genome shotgun (WGS) entry which is preliminary data.</text>
</comment>
<evidence type="ECO:0000313" key="2">
    <source>
        <dbReference type="EMBL" id="EJW70106.1"/>
    </source>
</evidence>
<accession>J9DKX4</accession>
<dbReference type="AlphaFoldDB" id="J9DKX4"/>
<name>J9DKX4_WUCBA</name>
<sequence>MSASSSSHSSFFGIHDEIFATDPSNSESAYANSSVLATFSFSDPSAALFCITPFSSFSFESCTANFINNKINKQEMTCMDKPLEMDAPPATENRYWLRERKQNTDKFGN</sequence>
<gene>
    <name evidence="2" type="ORF">WUBG_18987</name>
</gene>
<feature type="non-terminal residue" evidence="2">
    <location>
        <position position="109"/>
    </location>
</feature>
<proteinExistence type="predicted"/>
<feature type="region of interest" description="Disordered" evidence="1">
    <location>
        <begin position="89"/>
        <end position="109"/>
    </location>
</feature>
<evidence type="ECO:0000256" key="1">
    <source>
        <dbReference type="SAM" id="MobiDB-lite"/>
    </source>
</evidence>
<feature type="compositionally biased region" description="Basic and acidic residues" evidence="1">
    <location>
        <begin position="95"/>
        <end position="109"/>
    </location>
</feature>
<evidence type="ECO:0000313" key="3">
    <source>
        <dbReference type="Proteomes" id="UP000004810"/>
    </source>
</evidence>
<dbReference type="Proteomes" id="UP000004810">
    <property type="component" value="Unassembled WGS sequence"/>
</dbReference>
<reference evidence="3" key="1">
    <citation type="submission" date="2012-08" db="EMBL/GenBank/DDBJ databases">
        <title>The Genome Sequence of Wuchereria bancrofti.</title>
        <authorList>
            <person name="Nutman T.B."/>
            <person name="Fink D.L."/>
            <person name="Russ C."/>
            <person name="Young S."/>
            <person name="Zeng Q."/>
            <person name="Koehrsen M."/>
            <person name="Alvarado L."/>
            <person name="Berlin A."/>
            <person name="Chapman S.B."/>
            <person name="Chen Z."/>
            <person name="Freedman E."/>
            <person name="Gellesch M."/>
            <person name="Goldberg J."/>
            <person name="Griggs A."/>
            <person name="Gujja S."/>
            <person name="Heilman E.R."/>
            <person name="Heiman D."/>
            <person name="Hepburn T."/>
            <person name="Howarth C."/>
            <person name="Jen D."/>
            <person name="Larson L."/>
            <person name="Lewis B."/>
            <person name="Mehta T."/>
            <person name="Park D."/>
            <person name="Pearson M."/>
            <person name="Roberts A."/>
            <person name="Saif S."/>
            <person name="Shea T."/>
            <person name="Shenoy N."/>
            <person name="Sisk P."/>
            <person name="Stolte C."/>
            <person name="Sykes S."/>
            <person name="Walk T."/>
            <person name="White J."/>
            <person name="Yandava C."/>
            <person name="Haas B."/>
            <person name="Henn M.R."/>
            <person name="Nusbaum C."/>
            <person name="Birren B."/>
        </authorList>
    </citation>
    <scope>NUCLEOTIDE SEQUENCE [LARGE SCALE GENOMIC DNA]</scope>
    <source>
        <strain evidence="3">NA</strain>
    </source>
</reference>
<protein>
    <submittedName>
        <fullName evidence="2">Uncharacterized protein</fullName>
    </submittedName>
</protein>